<dbReference type="PANTHER" id="PTHR33154">
    <property type="entry name" value="TRANSCRIPTIONAL REGULATOR, ARSR FAMILY"/>
    <property type="match status" value="1"/>
</dbReference>
<dbReference type="PANTHER" id="PTHR33154:SF33">
    <property type="entry name" value="TRANSCRIPTIONAL REPRESSOR SDPR"/>
    <property type="match status" value="1"/>
</dbReference>
<name>A0ABT4G9I7_9BACL</name>
<dbReference type="InterPro" id="IPR051081">
    <property type="entry name" value="HTH_MetalResp_TranReg"/>
</dbReference>
<gene>
    <name evidence="5" type="ORF">M5X19_08050</name>
</gene>
<keyword evidence="1" id="KW-0805">Transcription regulation</keyword>
<dbReference type="Gene3D" id="1.10.10.10">
    <property type="entry name" value="Winged helix-like DNA-binding domain superfamily/Winged helix DNA-binding domain"/>
    <property type="match status" value="1"/>
</dbReference>
<sequence length="85" mass="9757">MNILDWLKEPEKHFPTQEGGDSKKIGVCVSHIQEKAGLSQSTVSQYLLLLQRAGLLQANRYGQWTYYKRNEEAIQELAVYMKDGL</sequence>
<proteinExistence type="predicted"/>
<comment type="caution">
    <text evidence="5">The sequence shown here is derived from an EMBL/GenBank/DDBJ whole genome shotgun (WGS) entry which is preliminary data.</text>
</comment>
<dbReference type="PROSITE" id="PS50987">
    <property type="entry name" value="HTH_ARSR_2"/>
    <property type="match status" value="1"/>
</dbReference>
<accession>A0ABT4G9I7</accession>
<evidence type="ECO:0000313" key="5">
    <source>
        <dbReference type="EMBL" id="MCY9692848.1"/>
    </source>
</evidence>
<keyword evidence="2" id="KW-0238">DNA-binding</keyword>
<evidence type="ECO:0000256" key="3">
    <source>
        <dbReference type="ARBA" id="ARBA00023163"/>
    </source>
</evidence>
<dbReference type="SUPFAM" id="SSF46785">
    <property type="entry name" value="Winged helix' DNA-binding domain"/>
    <property type="match status" value="1"/>
</dbReference>
<keyword evidence="6" id="KW-1185">Reference proteome</keyword>
<protein>
    <submittedName>
        <fullName evidence="5">ArsR family transcriptional regulator</fullName>
    </submittedName>
</protein>
<dbReference type="InterPro" id="IPR036388">
    <property type="entry name" value="WH-like_DNA-bd_sf"/>
</dbReference>
<organism evidence="5 6">
    <name type="scientific">Paenibacillus alginolyticus</name>
    <dbReference type="NCBI Taxonomy" id="59839"/>
    <lineage>
        <taxon>Bacteria</taxon>
        <taxon>Bacillati</taxon>
        <taxon>Bacillota</taxon>
        <taxon>Bacilli</taxon>
        <taxon>Bacillales</taxon>
        <taxon>Paenibacillaceae</taxon>
        <taxon>Paenibacillus</taxon>
    </lineage>
</organism>
<dbReference type="InterPro" id="IPR036390">
    <property type="entry name" value="WH_DNA-bd_sf"/>
</dbReference>
<dbReference type="InterPro" id="IPR001845">
    <property type="entry name" value="HTH_ArsR_DNA-bd_dom"/>
</dbReference>
<dbReference type="Proteomes" id="UP001527099">
    <property type="component" value="Unassembled WGS sequence"/>
</dbReference>
<evidence type="ECO:0000313" key="6">
    <source>
        <dbReference type="Proteomes" id="UP001527099"/>
    </source>
</evidence>
<evidence type="ECO:0000256" key="1">
    <source>
        <dbReference type="ARBA" id="ARBA00023015"/>
    </source>
</evidence>
<keyword evidence="3" id="KW-0804">Transcription</keyword>
<feature type="domain" description="HTH arsR-type" evidence="4">
    <location>
        <begin position="1"/>
        <end position="85"/>
    </location>
</feature>
<dbReference type="SMART" id="SM00418">
    <property type="entry name" value="HTH_ARSR"/>
    <property type="match status" value="1"/>
</dbReference>
<evidence type="ECO:0000259" key="4">
    <source>
        <dbReference type="PROSITE" id="PS50987"/>
    </source>
</evidence>
<dbReference type="EMBL" id="JAMDMX010000022">
    <property type="protein sequence ID" value="MCY9692848.1"/>
    <property type="molecule type" value="Genomic_DNA"/>
</dbReference>
<evidence type="ECO:0000256" key="2">
    <source>
        <dbReference type="ARBA" id="ARBA00023125"/>
    </source>
</evidence>
<reference evidence="5 6" key="1">
    <citation type="submission" date="2022-05" db="EMBL/GenBank/DDBJ databases">
        <title>Genome Sequencing of Bee-Associated Microbes.</title>
        <authorList>
            <person name="Dunlap C."/>
        </authorList>
    </citation>
    <scope>NUCLEOTIDE SEQUENCE [LARGE SCALE GENOMIC DNA]</scope>
    <source>
        <strain evidence="5 6">NRRL B-14421</strain>
    </source>
</reference>